<accession>A0AAE1GYS6</accession>
<protein>
    <submittedName>
        <fullName evidence="15">Pickpocket protein 28</fullName>
    </submittedName>
</protein>
<reference evidence="15" key="1">
    <citation type="submission" date="2021-07" db="EMBL/GenBank/DDBJ databases">
        <authorList>
            <person name="Catto M.A."/>
            <person name="Jacobson A."/>
            <person name="Kennedy G."/>
            <person name="Labadie P."/>
            <person name="Hunt B.G."/>
            <person name="Srinivasan R."/>
        </authorList>
    </citation>
    <scope>NUCLEOTIDE SEQUENCE</scope>
    <source>
        <strain evidence="15">PL_HMW_Pooled</strain>
        <tissue evidence="15">Head</tissue>
    </source>
</reference>
<evidence type="ECO:0000313" key="15">
    <source>
        <dbReference type="EMBL" id="KAK3911816.1"/>
    </source>
</evidence>
<feature type="compositionally biased region" description="Polar residues" evidence="13">
    <location>
        <begin position="84"/>
        <end position="94"/>
    </location>
</feature>
<keyword evidence="3 12" id="KW-0813">Transport</keyword>
<comment type="caution">
    <text evidence="15">The sequence shown here is derived from an EMBL/GenBank/DDBJ whole genome shotgun (WGS) entry which is preliminary data.</text>
</comment>
<evidence type="ECO:0000256" key="6">
    <source>
        <dbReference type="ARBA" id="ARBA00022989"/>
    </source>
</evidence>
<comment type="similarity">
    <text evidence="2 12">Belongs to the amiloride-sensitive sodium channel (TC 1.A.6) family.</text>
</comment>
<gene>
    <name evidence="15" type="ORF">KUF71_021477</name>
</gene>
<keyword evidence="9 14" id="KW-0472">Membrane</keyword>
<dbReference type="Pfam" id="PF00858">
    <property type="entry name" value="ASC"/>
    <property type="match status" value="1"/>
</dbReference>
<dbReference type="AlphaFoldDB" id="A0AAE1GYS6"/>
<keyword evidence="10 12" id="KW-0739">Sodium transport</keyword>
<dbReference type="Gene3D" id="2.60.470.10">
    <property type="entry name" value="Acid-sensing ion channels like domains"/>
    <property type="match status" value="1"/>
</dbReference>
<keyword evidence="4 12" id="KW-0894">Sodium channel</keyword>
<evidence type="ECO:0000256" key="3">
    <source>
        <dbReference type="ARBA" id="ARBA00022448"/>
    </source>
</evidence>
<reference evidence="15" key="2">
    <citation type="journal article" date="2023" name="BMC Genomics">
        <title>Pest status, molecular evolution, and epigenetic factors derived from the genome assembly of Frankliniella fusca, a thysanopteran phytovirus vector.</title>
        <authorList>
            <person name="Catto M.A."/>
            <person name="Labadie P.E."/>
            <person name="Jacobson A.L."/>
            <person name="Kennedy G.G."/>
            <person name="Srinivasan R."/>
            <person name="Hunt B.G."/>
        </authorList>
    </citation>
    <scope>NUCLEOTIDE SEQUENCE</scope>
    <source>
        <strain evidence="15">PL_HMW_Pooled</strain>
    </source>
</reference>
<feature type="compositionally biased region" description="Low complexity" evidence="13">
    <location>
        <begin position="27"/>
        <end position="43"/>
    </location>
</feature>
<keyword evidence="6 14" id="KW-1133">Transmembrane helix</keyword>
<keyword evidence="8 12" id="KW-0406">Ion transport</keyword>
<feature type="non-terminal residue" evidence="15">
    <location>
        <position position="552"/>
    </location>
</feature>
<evidence type="ECO:0000256" key="10">
    <source>
        <dbReference type="ARBA" id="ARBA00023201"/>
    </source>
</evidence>
<dbReference type="Proteomes" id="UP001219518">
    <property type="component" value="Unassembled WGS sequence"/>
</dbReference>
<evidence type="ECO:0000256" key="11">
    <source>
        <dbReference type="ARBA" id="ARBA00023303"/>
    </source>
</evidence>
<keyword evidence="11 12" id="KW-0407">Ion channel</keyword>
<keyword evidence="5 12" id="KW-0812">Transmembrane</keyword>
<keyword evidence="16" id="KW-1185">Reference proteome</keyword>
<evidence type="ECO:0000256" key="7">
    <source>
        <dbReference type="ARBA" id="ARBA00023053"/>
    </source>
</evidence>
<evidence type="ECO:0000256" key="9">
    <source>
        <dbReference type="ARBA" id="ARBA00023136"/>
    </source>
</evidence>
<dbReference type="PANTHER" id="PTHR11690">
    <property type="entry name" value="AMILORIDE-SENSITIVE SODIUM CHANNEL-RELATED"/>
    <property type="match status" value="1"/>
</dbReference>
<feature type="transmembrane region" description="Helical" evidence="14">
    <location>
        <begin position="147"/>
        <end position="164"/>
    </location>
</feature>
<name>A0AAE1GYS6_9NEOP</name>
<proteinExistence type="inferred from homology"/>
<evidence type="ECO:0000256" key="4">
    <source>
        <dbReference type="ARBA" id="ARBA00022461"/>
    </source>
</evidence>
<dbReference type="GO" id="GO:0005886">
    <property type="term" value="C:plasma membrane"/>
    <property type="evidence" value="ECO:0007669"/>
    <property type="project" value="TreeGrafter"/>
</dbReference>
<evidence type="ECO:0000256" key="5">
    <source>
        <dbReference type="ARBA" id="ARBA00022692"/>
    </source>
</evidence>
<feature type="compositionally biased region" description="Acidic residues" evidence="13">
    <location>
        <begin position="58"/>
        <end position="68"/>
    </location>
</feature>
<dbReference type="GO" id="GO:0015280">
    <property type="term" value="F:ligand-gated sodium channel activity"/>
    <property type="evidence" value="ECO:0007669"/>
    <property type="project" value="TreeGrafter"/>
</dbReference>
<dbReference type="EMBL" id="JAHWGI010000286">
    <property type="protein sequence ID" value="KAK3911816.1"/>
    <property type="molecule type" value="Genomic_DNA"/>
</dbReference>
<evidence type="ECO:0000256" key="1">
    <source>
        <dbReference type="ARBA" id="ARBA00004141"/>
    </source>
</evidence>
<evidence type="ECO:0000256" key="14">
    <source>
        <dbReference type="SAM" id="Phobius"/>
    </source>
</evidence>
<feature type="region of interest" description="Disordered" evidence="13">
    <location>
        <begin position="13"/>
        <end position="99"/>
    </location>
</feature>
<evidence type="ECO:0000256" key="13">
    <source>
        <dbReference type="SAM" id="MobiDB-lite"/>
    </source>
</evidence>
<evidence type="ECO:0000313" key="16">
    <source>
        <dbReference type="Proteomes" id="UP001219518"/>
    </source>
</evidence>
<evidence type="ECO:0000256" key="8">
    <source>
        <dbReference type="ARBA" id="ARBA00023065"/>
    </source>
</evidence>
<evidence type="ECO:0000256" key="2">
    <source>
        <dbReference type="ARBA" id="ARBA00007193"/>
    </source>
</evidence>
<evidence type="ECO:0000256" key="12">
    <source>
        <dbReference type="RuleBase" id="RU000679"/>
    </source>
</evidence>
<dbReference type="Gene3D" id="1.10.287.820">
    <property type="entry name" value="Acid-sensing ion channel domain"/>
    <property type="match status" value="1"/>
</dbReference>
<dbReference type="InterPro" id="IPR001873">
    <property type="entry name" value="ENaC"/>
</dbReference>
<dbReference type="PANTHER" id="PTHR11690:SF288">
    <property type="entry name" value="AMILORIDE-SENSITIVE NA+ CHANNEL-RELATED"/>
    <property type="match status" value="1"/>
</dbReference>
<organism evidence="15 16">
    <name type="scientific">Frankliniella fusca</name>
    <dbReference type="NCBI Taxonomy" id="407009"/>
    <lineage>
        <taxon>Eukaryota</taxon>
        <taxon>Metazoa</taxon>
        <taxon>Ecdysozoa</taxon>
        <taxon>Arthropoda</taxon>
        <taxon>Hexapoda</taxon>
        <taxon>Insecta</taxon>
        <taxon>Pterygota</taxon>
        <taxon>Neoptera</taxon>
        <taxon>Paraneoptera</taxon>
        <taxon>Thysanoptera</taxon>
        <taxon>Terebrantia</taxon>
        <taxon>Thripoidea</taxon>
        <taxon>Thripidae</taxon>
        <taxon>Frankliniella</taxon>
    </lineage>
</organism>
<comment type="subcellular location">
    <subcellularLocation>
        <location evidence="1">Membrane</location>
        <topology evidence="1">Multi-pass membrane protein</topology>
    </subcellularLocation>
</comment>
<keyword evidence="7" id="KW-0915">Sodium</keyword>
<sequence>PCAMLALDLAEDLGGAGRAAPRRSRSLSRSPSRSPRARAALARHSFQARRARTTLSPDDCETDAQDDSPLERRLSVLDSGSRPPRNSTGGSFSQRGHRHGVERALGRTLFRRQRDYIVDCWRAFCSSSALHGLRYVTRSHLTAVERGFWGVCIIVCIVLSLLYIDMVYKRWDGAPPVLSVPSLAPTWEVPFPAVSICPAHKITYSCRLDSEEAGPDALAGRDATLLQRSDFPPRNWTILLTESARPKPTVINLGFKVCYDQIGGTRDVDRCVKIMREKSPALSDIVLSASWNGIPLNLSQEAFPTIVSDGGLCYTFNMLDTRDIFTKDAIYLYRGGKDSDALRWTLERGYPRGFPWESVPRRALRISPKSGLYFTMRGKNSFKLVLHAPMDLPIVGSAFHNYAFTSKDEAAVQSARQFELIPMADEETVINVSPELTESSDLLQSVDVERRQCYFLNERRLRYFQVYTQRNCEMECLANHTVAACHCAAIFMPMAKHHRVCESRDCYLTVMKGSVNCSCLPSCTTLEYKTFVSHYNWKREYTREGLNVQDAW</sequence>